<evidence type="ECO:0000256" key="6">
    <source>
        <dbReference type="ARBA" id="ARBA00037589"/>
    </source>
</evidence>
<evidence type="ECO:0000313" key="11">
    <source>
        <dbReference type="EMBL" id="CBA17560.1"/>
    </source>
</evidence>
<evidence type="ECO:0000256" key="4">
    <source>
        <dbReference type="ARBA" id="ARBA00023239"/>
    </source>
</evidence>
<evidence type="ECO:0000313" key="12">
    <source>
        <dbReference type="Proteomes" id="UP000001890"/>
    </source>
</evidence>
<dbReference type="Pfam" id="PF02602">
    <property type="entry name" value="HEM4"/>
    <property type="match status" value="1"/>
</dbReference>
<dbReference type="InterPro" id="IPR036108">
    <property type="entry name" value="4pyrrol_syn_uPrphyn_synt_sf"/>
</dbReference>
<dbReference type="Proteomes" id="UP000001890">
    <property type="component" value="Chromosome"/>
</dbReference>
<comment type="function">
    <text evidence="6 9">Catalyzes cyclization of the linear tetrapyrrole, hydroxymethylbilane, to the macrocyclic uroporphyrinogen III.</text>
</comment>
<comment type="catalytic activity">
    <reaction evidence="8 9">
        <text>hydroxymethylbilane = uroporphyrinogen III + H2O</text>
        <dbReference type="Rhea" id="RHEA:18965"/>
        <dbReference type="ChEBI" id="CHEBI:15377"/>
        <dbReference type="ChEBI" id="CHEBI:57308"/>
        <dbReference type="ChEBI" id="CHEBI:57845"/>
        <dbReference type="EC" id="4.2.1.75"/>
    </reaction>
</comment>
<dbReference type="SUPFAM" id="SSF69618">
    <property type="entry name" value="HemD-like"/>
    <property type="match status" value="1"/>
</dbReference>
<dbReference type="UniPathway" id="UPA00251">
    <property type="reaction ID" value="UER00320"/>
</dbReference>
<evidence type="ECO:0000256" key="3">
    <source>
        <dbReference type="ARBA" id="ARBA00013109"/>
    </source>
</evidence>
<dbReference type="AlphaFoldDB" id="D2UGP9"/>
<organism evidence="11 12">
    <name type="scientific">Xanthomonas albilineans (strain GPE PC73 / CFBP 7063)</name>
    <dbReference type="NCBI Taxonomy" id="380358"/>
    <lineage>
        <taxon>Bacteria</taxon>
        <taxon>Pseudomonadati</taxon>
        <taxon>Pseudomonadota</taxon>
        <taxon>Gammaproteobacteria</taxon>
        <taxon>Lysobacterales</taxon>
        <taxon>Lysobacteraceae</taxon>
        <taxon>Xanthomonas</taxon>
    </lineage>
</organism>
<name>D2UGP9_XANAP</name>
<dbReference type="PANTHER" id="PTHR38042">
    <property type="entry name" value="UROPORPHYRINOGEN-III SYNTHASE, CHLOROPLASTIC"/>
    <property type="match status" value="1"/>
</dbReference>
<keyword evidence="5 9" id="KW-0627">Porphyrin biosynthesis</keyword>
<feature type="domain" description="Tetrapyrrole biosynthesis uroporphyrinogen III synthase" evidence="10">
    <location>
        <begin position="36"/>
        <end position="252"/>
    </location>
</feature>
<comment type="pathway">
    <text evidence="1 9">Porphyrin-containing compound metabolism; protoporphyrin-IX biosynthesis; coproporphyrinogen-III from 5-aminolevulinate: step 3/4.</text>
</comment>
<evidence type="ECO:0000256" key="9">
    <source>
        <dbReference type="RuleBase" id="RU366031"/>
    </source>
</evidence>
<dbReference type="CDD" id="cd06578">
    <property type="entry name" value="HemD"/>
    <property type="match status" value="1"/>
</dbReference>
<evidence type="ECO:0000256" key="1">
    <source>
        <dbReference type="ARBA" id="ARBA00004772"/>
    </source>
</evidence>
<sequence length="266" mass="27599">MKARIMHGMSAHASTAAVAWTLISLRPLGEHGPLRRAAARHGARLLAVSPWRLQGRTDSATRTALAQALAAPRVIFSSPAAVRAAAALQPLVSRADQCWLAVGTGTARALNRHGIAEVTVPTRMDSDGLLALPQLAAVAAPVGWVTAPGGRGMIAAQLQARGTPLLRADVYERVPLPLRPQRIAQLRTVAPGVLALSSGEALQLIVAQLPDDLLAAWRAQPLVAASPRLAALATELGFTDIAHAAGPMPQQLAAAAAAAMTRLRPG</sequence>
<protein>
    <recommendedName>
        <fullName evidence="7 9">Uroporphyrinogen-III synthase</fullName>
        <ecNumber evidence="3 9">4.2.1.75</ecNumber>
    </recommendedName>
</protein>
<evidence type="ECO:0000256" key="2">
    <source>
        <dbReference type="ARBA" id="ARBA00008133"/>
    </source>
</evidence>
<dbReference type="GO" id="GO:0006782">
    <property type="term" value="P:protoporphyrinogen IX biosynthetic process"/>
    <property type="evidence" value="ECO:0007669"/>
    <property type="project" value="UniProtKB-UniRule"/>
</dbReference>
<dbReference type="GO" id="GO:0006780">
    <property type="term" value="P:uroporphyrinogen III biosynthetic process"/>
    <property type="evidence" value="ECO:0007669"/>
    <property type="project" value="UniProtKB-UniRule"/>
</dbReference>
<evidence type="ECO:0000259" key="10">
    <source>
        <dbReference type="Pfam" id="PF02602"/>
    </source>
</evidence>
<evidence type="ECO:0000256" key="5">
    <source>
        <dbReference type="ARBA" id="ARBA00023244"/>
    </source>
</evidence>
<dbReference type="NCBIfam" id="NF006454">
    <property type="entry name" value="PRK08811.1"/>
    <property type="match status" value="1"/>
</dbReference>
<gene>
    <name evidence="11" type="ordered locus">XALc_3083</name>
</gene>
<reference evidence="11 12" key="1">
    <citation type="journal article" date="2009" name="BMC Genomics">
        <title>The complete genome sequence of Xanthomonas albilineans provides new insights into the reductive genome evolution of the xylem-limited Xanthomonadaceae.</title>
        <authorList>
            <person name="Pieretti I."/>
            <person name="Royer M."/>
            <person name="Barbe V."/>
            <person name="Carrere S."/>
            <person name="Koebnik R."/>
            <person name="Cociancich S."/>
            <person name="Couloux A."/>
            <person name="Darrasse A."/>
            <person name="Gouzy J."/>
            <person name="Jacques M.A."/>
            <person name="Lauber E."/>
            <person name="Manceau C."/>
            <person name="Mangenot S."/>
            <person name="Poussier S."/>
            <person name="Segurens B."/>
            <person name="Szurek B."/>
            <person name="Verdier V."/>
            <person name="Arlat M."/>
            <person name="Rott P."/>
        </authorList>
    </citation>
    <scope>NUCLEOTIDE SEQUENCE [LARGE SCALE GENOMIC DNA]</scope>
    <source>
        <strain evidence="12">GPE PC73 / CFBP 7063</strain>
    </source>
</reference>
<comment type="similarity">
    <text evidence="2 9">Belongs to the uroporphyrinogen-III synthase family.</text>
</comment>
<dbReference type="eggNOG" id="COG1587">
    <property type="taxonomic scope" value="Bacteria"/>
</dbReference>
<dbReference type="STRING" id="380358.XALC_3083"/>
<dbReference type="PANTHER" id="PTHR38042:SF1">
    <property type="entry name" value="UROPORPHYRINOGEN-III SYNTHASE, CHLOROPLASTIC"/>
    <property type="match status" value="1"/>
</dbReference>
<evidence type="ECO:0000256" key="8">
    <source>
        <dbReference type="ARBA" id="ARBA00048617"/>
    </source>
</evidence>
<dbReference type="KEGG" id="xal:XALC_3083"/>
<dbReference type="EMBL" id="FP565176">
    <property type="protein sequence ID" value="CBA17560.1"/>
    <property type="molecule type" value="Genomic_DNA"/>
</dbReference>
<dbReference type="InterPro" id="IPR003754">
    <property type="entry name" value="4pyrrol_synth_uPrphyn_synth"/>
</dbReference>
<evidence type="ECO:0000256" key="7">
    <source>
        <dbReference type="ARBA" id="ARBA00040167"/>
    </source>
</evidence>
<dbReference type="GO" id="GO:0004852">
    <property type="term" value="F:uroporphyrinogen-III synthase activity"/>
    <property type="evidence" value="ECO:0007669"/>
    <property type="project" value="UniProtKB-UniRule"/>
</dbReference>
<keyword evidence="4 9" id="KW-0456">Lyase</keyword>
<accession>D2UGP9</accession>
<proteinExistence type="inferred from homology"/>
<keyword evidence="12" id="KW-1185">Reference proteome</keyword>
<dbReference type="EC" id="4.2.1.75" evidence="3 9"/>
<dbReference type="InterPro" id="IPR039793">
    <property type="entry name" value="UROS/Hem4"/>
</dbReference>
<dbReference type="Gene3D" id="3.40.50.10090">
    <property type="match status" value="2"/>
</dbReference>